<protein>
    <recommendedName>
        <fullName evidence="2">Fungal lipase-type domain-containing protein</fullName>
    </recommendedName>
</protein>
<comment type="caution">
    <text evidence="3">The sequence shown here is derived from an EMBL/GenBank/DDBJ whole genome shotgun (WGS) entry which is preliminary data.</text>
</comment>
<dbReference type="GO" id="GO:0006952">
    <property type="term" value="P:defense response"/>
    <property type="evidence" value="ECO:0007669"/>
    <property type="project" value="InterPro"/>
</dbReference>
<evidence type="ECO:0000313" key="4">
    <source>
        <dbReference type="Proteomes" id="UP001345219"/>
    </source>
</evidence>
<dbReference type="GO" id="GO:0006629">
    <property type="term" value="P:lipid metabolic process"/>
    <property type="evidence" value="ECO:0007669"/>
    <property type="project" value="InterPro"/>
</dbReference>
<dbReference type="InterPro" id="IPR029058">
    <property type="entry name" value="AB_hydrolase_fold"/>
</dbReference>
<name>A0AAN7H4E4_9MYRT</name>
<evidence type="ECO:0000313" key="3">
    <source>
        <dbReference type="EMBL" id="KAK4749637.1"/>
    </source>
</evidence>
<dbReference type="InterPro" id="IPR002921">
    <property type="entry name" value="Fungal_lipase-type"/>
</dbReference>
<dbReference type="GO" id="GO:0016787">
    <property type="term" value="F:hydrolase activity"/>
    <property type="evidence" value="ECO:0007669"/>
    <property type="project" value="UniProtKB-KW"/>
</dbReference>
<evidence type="ECO:0000259" key="2">
    <source>
        <dbReference type="Pfam" id="PF01764"/>
    </source>
</evidence>
<accession>A0AAN7H4E4</accession>
<feature type="domain" description="Fungal lipase-type" evidence="2">
    <location>
        <begin position="49"/>
        <end position="182"/>
    </location>
</feature>
<proteinExistence type="predicted"/>
<dbReference type="Proteomes" id="UP001345219">
    <property type="component" value="Chromosome 21"/>
</dbReference>
<keyword evidence="4" id="KW-1185">Reference proteome</keyword>
<reference evidence="3 4" key="1">
    <citation type="journal article" date="2023" name="Hortic Res">
        <title>Pangenome of water caltrop reveals structural variations and asymmetric subgenome divergence after allopolyploidization.</title>
        <authorList>
            <person name="Zhang X."/>
            <person name="Chen Y."/>
            <person name="Wang L."/>
            <person name="Yuan Y."/>
            <person name="Fang M."/>
            <person name="Shi L."/>
            <person name="Lu R."/>
            <person name="Comes H.P."/>
            <person name="Ma Y."/>
            <person name="Chen Y."/>
            <person name="Huang G."/>
            <person name="Zhou Y."/>
            <person name="Zheng Z."/>
            <person name="Qiu Y."/>
        </authorList>
    </citation>
    <scope>NUCLEOTIDE SEQUENCE [LARGE SCALE GENOMIC DNA]</scope>
    <source>
        <tissue evidence="3">Roots</tissue>
    </source>
</reference>
<dbReference type="InterPro" id="IPR044214">
    <property type="entry name" value="EDS1-like"/>
</dbReference>
<organism evidence="3 4">
    <name type="scientific">Trapa incisa</name>
    <dbReference type="NCBI Taxonomy" id="236973"/>
    <lineage>
        <taxon>Eukaryota</taxon>
        <taxon>Viridiplantae</taxon>
        <taxon>Streptophyta</taxon>
        <taxon>Embryophyta</taxon>
        <taxon>Tracheophyta</taxon>
        <taxon>Spermatophyta</taxon>
        <taxon>Magnoliopsida</taxon>
        <taxon>eudicotyledons</taxon>
        <taxon>Gunneridae</taxon>
        <taxon>Pentapetalae</taxon>
        <taxon>rosids</taxon>
        <taxon>malvids</taxon>
        <taxon>Myrtales</taxon>
        <taxon>Lythraceae</taxon>
        <taxon>Trapa</taxon>
    </lineage>
</organism>
<dbReference type="Pfam" id="PF01764">
    <property type="entry name" value="Lipase_3"/>
    <property type="match status" value="1"/>
</dbReference>
<gene>
    <name evidence="3" type="ORF">SAY87_027086</name>
</gene>
<evidence type="ECO:0000256" key="1">
    <source>
        <dbReference type="ARBA" id="ARBA00022801"/>
    </source>
</evidence>
<sequence>MAQEIPPNVALFVQGKIINKVLGDALEAHKHTSNPFFMKKHGHPTIIVFAFPGTWSVGDWFSTGQGGAGKFGEININSSLDVFPSIRTIGNSEFASVNDAFLRRFSSILEELREKVKGAMKRKRQIIFTGHSGGGPIAIYATVWLLEHLKNGGETKTQVPLPLCLTFGSPLIADGIFGHALRREN</sequence>
<dbReference type="PANTHER" id="PTHR47090">
    <property type="entry name" value="PROTEIN EDS1-RELATED"/>
    <property type="match status" value="1"/>
</dbReference>
<dbReference type="Gene3D" id="3.40.50.1820">
    <property type="entry name" value="alpha/beta hydrolase"/>
    <property type="match status" value="1"/>
</dbReference>
<dbReference type="PANTHER" id="PTHR47090:SF2">
    <property type="entry name" value="PROTEIN EDS1-RELATED"/>
    <property type="match status" value="1"/>
</dbReference>
<dbReference type="SUPFAM" id="SSF53474">
    <property type="entry name" value="alpha/beta-Hydrolases"/>
    <property type="match status" value="1"/>
</dbReference>
<dbReference type="EMBL" id="JAXIOK010000018">
    <property type="protein sequence ID" value="KAK4749637.1"/>
    <property type="molecule type" value="Genomic_DNA"/>
</dbReference>
<dbReference type="AlphaFoldDB" id="A0AAN7H4E4"/>
<keyword evidence="1" id="KW-0378">Hydrolase</keyword>